<dbReference type="Proteomes" id="UP000230750">
    <property type="component" value="Unassembled WGS sequence"/>
</dbReference>
<gene>
    <name evidence="2" type="ORF">BSL78_27738</name>
</gene>
<feature type="compositionally biased region" description="Polar residues" evidence="1">
    <location>
        <begin position="53"/>
        <end position="72"/>
    </location>
</feature>
<organism evidence="2 3">
    <name type="scientific">Stichopus japonicus</name>
    <name type="common">Sea cucumber</name>
    <dbReference type="NCBI Taxonomy" id="307972"/>
    <lineage>
        <taxon>Eukaryota</taxon>
        <taxon>Metazoa</taxon>
        <taxon>Echinodermata</taxon>
        <taxon>Eleutherozoa</taxon>
        <taxon>Echinozoa</taxon>
        <taxon>Holothuroidea</taxon>
        <taxon>Aspidochirotacea</taxon>
        <taxon>Aspidochirotida</taxon>
        <taxon>Stichopodidae</taxon>
        <taxon>Apostichopus</taxon>
    </lineage>
</organism>
<feature type="compositionally biased region" description="Basic and acidic residues" evidence="1">
    <location>
        <begin position="1"/>
        <end position="10"/>
    </location>
</feature>
<reference evidence="2 3" key="1">
    <citation type="journal article" date="2017" name="PLoS Biol.">
        <title>The sea cucumber genome provides insights into morphological evolution and visceral regeneration.</title>
        <authorList>
            <person name="Zhang X."/>
            <person name="Sun L."/>
            <person name="Yuan J."/>
            <person name="Sun Y."/>
            <person name="Gao Y."/>
            <person name="Zhang L."/>
            <person name="Li S."/>
            <person name="Dai H."/>
            <person name="Hamel J.F."/>
            <person name="Liu C."/>
            <person name="Yu Y."/>
            <person name="Liu S."/>
            <person name="Lin W."/>
            <person name="Guo K."/>
            <person name="Jin S."/>
            <person name="Xu P."/>
            <person name="Storey K.B."/>
            <person name="Huan P."/>
            <person name="Zhang T."/>
            <person name="Zhou Y."/>
            <person name="Zhang J."/>
            <person name="Lin C."/>
            <person name="Li X."/>
            <person name="Xing L."/>
            <person name="Huo D."/>
            <person name="Sun M."/>
            <person name="Wang L."/>
            <person name="Mercier A."/>
            <person name="Li F."/>
            <person name="Yang H."/>
            <person name="Xiang J."/>
        </authorList>
    </citation>
    <scope>NUCLEOTIDE SEQUENCE [LARGE SCALE GENOMIC DNA]</scope>
    <source>
        <strain evidence="2">Shaxun</strain>
        <tissue evidence="2">Muscle</tissue>
    </source>
</reference>
<name>A0A2G8JI46_STIJA</name>
<dbReference type="AlphaFoldDB" id="A0A2G8JI46"/>
<evidence type="ECO:0000313" key="3">
    <source>
        <dbReference type="Proteomes" id="UP000230750"/>
    </source>
</evidence>
<evidence type="ECO:0000256" key="1">
    <source>
        <dbReference type="SAM" id="MobiDB-lite"/>
    </source>
</evidence>
<proteinExistence type="predicted"/>
<comment type="caution">
    <text evidence="2">The sequence shown here is derived from an EMBL/GenBank/DDBJ whole genome shotgun (WGS) entry which is preliminary data.</text>
</comment>
<feature type="region of interest" description="Disordered" evidence="1">
    <location>
        <begin position="1"/>
        <end position="72"/>
    </location>
</feature>
<dbReference type="CDD" id="cd09275">
    <property type="entry name" value="RNase_HI_RT_DIRS1"/>
    <property type="match status" value="1"/>
</dbReference>
<protein>
    <submittedName>
        <fullName evidence="2">Putative TBC1 domain family member 2A</fullName>
    </submittedName>
</protein>
<dbReference type="EMBL" id="MRZV01001903">
    <property type="protein sequence ID" value="PIK35434.1"/>
    <property type="molecule type" value="Genomic_DNA"/>
</dbReference>
<accession>A0A2G8JI46</accession>
<sequence length="191" mass="21718">MLRQVNEKKVTTVSNPDDPVPWGDTGLFRRGSPTLRRKNHCGQDDHAADHITSGVTNSDVAPSPGTHGQSGRCSRLCRLHMRPLQLHLLKSADPTDPDMTTPIYRSEKITQHLRWWLDPDNWSQGVPFTIELPMTSVTTEASLTGWGAHWSNRTAWGTWSPTERSLHINILEMMAVKRALETFNRQVQYRQ</sequence>
<dbReference type="OrthoDB" id="6083831at2759"/>
<keyword evidence="3" id="KW-1185">Reference proteome</keyword>
<evidence type="ECO:0000313" key="2">
    <source>
        <dbReference type="EMBL" id="PIK35434.1"/>
    </source>
</evidence>